<dbReference type="RefSeq" id="WP_100257187.1">
    <property type="nucleotide sequence ID" value="NZ_CP011797.1"/>
</dbReference>
<keyword evidence="1 4" id="KW-0349">Heme</keyword>
<evidence type="ECO:0000256" key="3">
    <source>
        <dbReference type="ARBA" id="ARBA00023004"/>
    </source>
</evidence>
<reference evidence="7 8" key="1">
    <citation type="journal article" date="2017" name="Environ. Microbiol.">
        <title>Genomic and physiological analyses of 'Reinekea forsetii' reveal a versatile opportunistic lifestyle during spring algae blooms.</title>
        <authorList>
            <person name="Avci B."/>
            <person name="Hahnke R.L."/>
            <person name="Chafee M."/>
            <person name="Fischer T."/>
            <person name="Gruber-Vodicka H."/>
            <person name="Tegetmeyer H.E."/>
            <person name="Harder J."/>
            <person name="Fuchs B.M."/>
            <person name="Amann R.I."/>
            <person name="Teeling H."/>
        </authorList>
    </citation>
    <scope>NUCLEOTIDE SEQUENCE [LARGE SCALE GENOMIC DNA]</scope>
    <source>
        <strain evidence="7 8">Hel1_31_D35</strain>
    </source>
</reference>
<dbReference type="KEGG" id="rfo:REIFOR_01741"/>
<feature type="domain" description="Cytochrome c" evidence="6">
    <location>
        <begin position="38"/>
        <end position="110"/>
    </location>
</feature>
<dbReference type="GO" id="GO:0046872">
    <property type="term" value="F:metal ion binding"/>
    <property type="evidence" value="ECO:0007669"/>
    <property type="project" value="UniProtKB-KW"/>
</dbReference>
<keyword evidence="8" id="KW-1185">Reference proteome</keyword>
<dbReference type="EMBL" id="CP011797">
    <property type="protein sequence ID" value="ATX76879.1"/>
    <property type="molecule type" value="Genomic_DNA"/>
</dbReference>
<evidence type="ECO:0000256" key="4">
    <source>
        <dbReference type="PROSITE-ProRule" id="PRU00433"/>
    </source>
</evidence>
<feature type="chain" id="PRO_5014642353" description="Cytochrome c domain-containing protein" evidence="5">
    <location>
        <begin position="24"/>
        <end position="797"/>
    </location>
</feature>
<proteinExistence type="predicted"/>
<feature type="signal peptide" evidence="5">
    <location>
        <begin position="1"/>
        <end position="23"/>
    </location>
</feature>
<dbReference type="InterPro" id="IPR036909">
    <property type="entry name" value="Cyt_c-like_dom_sf"/>
</dbReference>
<dbReference type="PROSITE" id="PS51257">
    <property type="entry name" value="PROKAR_LIPOPROTEIN"/>
    <property type="match status" value="1"/>
</dbReference>
<evidence type="ECO:0000256" key="1">
    <source>
        <dbReference type="ARBA" id="ARBA00022617"/>
    </source>
</evidence>
<dbReference type="GO" id="GO:0009055">
    <property type="term" value="F:electron transfer activity"/>
    <property type="evidence" value="ECO:0007669"/>
    <property type="project" value="InterPro"/>
</dbReference>
<dbReference type="Pfam" id="PF13442">
    <property type="entry name" value="Cytochrome_CBB3"/>
    <property type="match status" value="1"/>
</dbReference>
<dbReference type="InterPro" id="IPR009056">
    <property type="entry name" value="Cyt_c-like_dom"/>
</dbReference>
<dbReference type="Gene3D" id="1.10.760.10">
    <property type="entry name" value="Cytochrome c-like domain"/>
    <property type="match status" value="1"/>
</dbReference>
<evidence type="ECO:0000259" key="6">
    <source>
        <dbReference type="PROSITE" id="PS51007"/>
    </source>
</evidence>
<evidence type="ECO:0000313" key="7">
    <source>
        <dbReference type="EMBL" id="ATX76879.1"/>
    </source>
</evidence>
<dbReference type="Proteomes" id="UP000229757">
    <property type="component" value="Chromosome"/>
</dbReference>
<dbReference type="GO" id="GO:0020037">
    <property type="term" value="F:heme binding"/>
    <property type="evidence" value="ECO:0007669"/>
    <property type="project" value="InterPro"/>
</dbReference>
<evidence type="ECO:0000313" key="8">
    <source>
        <dbReference type="Proteomes" id="UP000229757"/>
    </source>
</evidence>
<keyword evidence="5" id="KW-0732">Signal</keyword>
<organism evidence="7 8">
    <name type="scientific">Reinekea forsetii</name>
    <dbReference type="NCBI Taxonomy" id="1336806"/>
    <lineage>
        <taxon>Bacteria</taxon>
        <taxon>Pseudomonadati</taxon>
        <taxon>Pseudomonadota</taxon>
        <taxon>Gammaproteobacteria</taxon>
        <taxon>Oceanospirillales</taxon>
        <taxon>Saccharospirillaceae</taxon>
        <taxon>Reinekea</taxon>
    </lineage>
</organism>
<evidence type="ECO:0000256" key="5">
    <source>
        <dbReference type="SAM" id="SignalP"/>
    </source>
</evidence>
<name>A0A2K8KS28_9GAMM</name>
<dbReference type="PROSITE" id="PS51007">
    <property type="entry name" value="CYTC"/>
    <property type="match status" value="1"/>
</dbReference>
<gene>
    <name evidence="7" type="ORF">REIFOR_01741</name>
</gene>
<keyword evidence="3 4" id="KW-0408">Iron</keyword>
<dbReference type="AlphaFoldDB" id="A0A2K8KS28"/>
<dbReference type="OrthoDB" id="9785394at2"/>
<sequence length="797" mass="88361">MNMTKPYQSILRVLILATITVLSACSQEFGGDGERTAVINEQGRSLYNGQCASCHGPNGEGGSGGALIACATCGNEASLIAKIERDMPNSSSPMHGSDAADTAEYIIAAFNEHANGKVERALPGVATLTPNEAVYKLAFELAGRLPTDAEISAFARDLDGEKAVMYGFMETDYFYERLKDMFNDSMLTDYARRENTNSGNSVENLFASLESPVNVGQNAKYDVYPNLNWEQDFVDAISIDGKISTTYLDYFTDEALGRRPMLLVEYLARNDRNFKEFVSAKYTVVNRFSYEALGAGRAGTHVRIVDPDLPLPNGASAVVTNPQWSAFQNVTEVEEYLDVIELYGNVGTNGDHYVVRDFPYDPRDIKAAQLFYNDENGNAKTEGVPHSGVLTDEVFLNKYTATETNKHRNRARMVYWFFAAKDLLAIEGNRNADLLEFEDFGNNVGETDPTNSNPDCLVCHEIMDVVAAAFENYSLSGVYDTRNPDNVPDHDLAISWGLSSAKIKTTGTIDQNYYSRELQWLGEQVANDPAYSRGIAQMILKGLTGQDVLGEPSEDSPEAYVQAYKEQARLIVHAAAEFEADEFNIKALIYAISKSAYYRSTGMFYNDLAEDYSQIGSLRYLPPQLLNQKLRALNSGGWNQSLRLDQLNSRLFMGGKNSTDIFRDADSVSGIISAVTERMAVEEACDIVRNEFSTNRLERTLFKLVDDTTDLNASSANARQGQLKAIRATITQLYLAVLHQEVSLDSEEVAITFELFQTVLDANIDSPCNTGGGARAVREAWYAVMVYLMTDYRFIYS</sequence>
<keyword evidence="2 4" id="KW-0479">Metal-binding</keyword>
<dbReference type="SUPFAM" id="SSF46626">
    <property type="entry name" value="Cytochrome c"/>
    <property type="match status" value="1"/>
</dbReference>
<accession>A0A2K8KS28</accession>
<evidence type="ECO:0000256" key="2">
    <source>
        <dbReference type="ARBA" id="ARBA00022723"/>
    </source>
</evidence>
<protein>
    <recommendedName>
        <fullName evidence="6">Cytochrome c domain-containing protein</fullName>
    </recommendedName>
</protein>